<proteinExistence type="predicted"/>
<protein>
    <submittedName>
        <fullName evidence="1">Uncharacterized protein</fullName>
    </submittedName>
</protein>
<organism evidence="1">
    <name type="scientific">Arion vulgaris</name>
    <dbReference type="NCBI Taxonomy" id="1028688"/>
    <lineage>
        <taxon>Eukaryota</taxon>
        <taxon>Metazoa</taxon>
        <taxon>Spiralia</taxon>
        <taxon>Lophotrochozoa</taxon>
        <taxon>Mollusca</taxon>
        <taxon>Gastropoda</taxon>
        <taxon>Heterobranchia</taxon>
        <taxon>Euthyneura</taxon>
        <taxon>Panpulmonata</taxon>
        <taxon>Eupulmonata</taxon>
        <taxon>Stylommatophora</taxon>
        <taxon>Helicina</taxon>
        <taxon>Arionoidea</taxon>
        <taxon>Arionidae</taxon>
        <taxon>Arion</taxon>
    </lineage>
</organism>
<feature type="non-terminal residue" evidence="1">
    <location>
        <position position="1"/>
    </location>
</feature>
<sequence>YNFCDRFSFHAQHMSVPFPESLLDDSVYILLLTTMCEKFLVRDSINIVIKEEI</sequence>
<name>A0A0B7C0H3_9EUPU</name>
<reference evidence="1" key="1">
    <citation type="submission" date="2014-12" db="EMBL/GenBank/DDBJ databases">
        <title>Insight into the proteome of Arion vulgaris.</title>
        <authorList>
            <person name="Aradska J."/>
            <person name="Bulat T."/>
            <person name="Smidak R."/>
            <person name="Sarate P."/>
            <person name="Gangsoo J."/>
            <person name="Sialana F."/>
            <person name="Bilban M."/>
            <person name="Lubec G."/>
        </authorList>
    </citation>
    <scope>NUCLEOTIDE SEQUENCE</scope>
    <source>
        <tissue evidence="1">Skin</tissue>
    </source>
</reference>
<gene>
    <name evidence="1" type="primary">ORF217893</name>
</gene>
<dbReference type="AlphaFoldDB" id="A0A0B7C0H3"/>
<accession>A0A0B7C0H3</accession>
<evidence type="ECO:0000313" key="1">
    <source>
        <dbReference type="EMBL" id="CEK98136.1"/>
    </source>
</evidence>
<dbReference type="EMBL" id="HACG01051265">
    <property type="protein sequence ID" value="CEK98136.1"/>
    <property type="molecule type" value="Transcribed_RNA"/>
</dbReference>